<protein>
    <submittedName>
        <fullName evidence="1">Uncharacterized protein</fullName>
    </submittedName>
</protein>
<dbReference type="AlphaFoldDB" id="A0A5J4U6P5"/>
<name>A0A5J4U6P5_9EUKA</name>
<evidence type="ECO:0000313" key="1">
    <source>
        <dbReference type="EMBL" id="KAA6365823.1"/>
    </source>
</evidence>
<accession>A0A5J4U6P5</accession>
<evidence type="ECO:0000313" key="2">
    <source>
        <dbReference type="Proteomes" id="UP000324800"/>
    </source>
</evidence>
<feature type="non-terminal residue" evidence="1">
    <location>
        <position position="1"/>
    </location>
</feature>
<reference evidence="1 2" key="1">
    <citation type="submission" date="2019-03" db="EMBL/GenBank/DDBJ databases">
        <title>Single cell metagenomics reveals metabolic interactions within the superorganism composed of flagellate Streblomastix strix and complex community of Bacteroidetes bacteria on its surface.</title>
        <authorList>
            <person name="Treitli S.C."/>
            <person name="Kolisko M."/>
            <person name="Husnik F."/>
            <person name="Keeling P."/>
            <person name="Hampl V."/>
        </authorList>
    </citation>
    <scope>NUCLEOTIDE SEQUENCE [LARGE SCALE GENOMIC DNA]</scope>
    <source>
        <strain evidence="1">ST1C</strain>
    </source>
</reference>
<dbReference type="EMBL" id="SNRW01020036">
    <property type="protein sequence ID" value="KAA6365823.1"/>
    <property type="molecule type" value="Genomic_DNA"/>
</dbReference>
<organism evidence="1 2">
    <name type="scientific">Streblomastix strix</name>
    <dbReference type="NCBI Taxonomy" id="222440"/>
    <lineage>
        <taxon>Eukaryota</taxon>
        <taxon>Metamonada</taxon>
        <taxon>Preaxostyla</taxon>
        <taxon>Oxymonadida</taxon>
        <taxon>Streblomastigidae</taxon>
        <taxon>Streblomastix</taxon>
    </lineage>
</organism>
<proteinExistence type="predicted"/>
<dbReference type="Proteomes" id="UP000324800">
    <property type="component" value="Unassembled WGS sequence"/>
</dbReference>
<sequence>GGGDMLVSSLVTQSQLQEVRDIAQGKSKGYVFATTDEMNTCMEDQENVAKLSIGDNLYIVNKQVMDYLWDGTNFRLLETELPDMSNVVTTLGAATGGGKAITDISIDGNTSIATIHSVAIMVQTYDNNSVVCAGGGVKAISDITANYYNKSETYSQTETNNLLNNKANGGVSYIKTENDAQLLLKADQTQLIDSYIKIETNNLLNNNADSGVSYTKGEDDALLLAKADKTQLIDSYIKGEDDALLLLKVDKTQLIDAYTKGETNNLLNNKADSGVSYRKSEDNTLLLAKADNTQMADSYTKGETNNLLNNKADSGVSQTKGEDDALLLLKAYKTQLIDSYTKTETNNLLTNKANQSITYTKTETYQLISQIDVGDVDLTDYYNKTKTNELLSEKAYATELSNYVTLGTPQTITANKTFNNACRFVSSINGMSTVTGSSFIKSGADNTVVLLGAGGTEPISEFRGSVDDSNYVMKDG</sequence>
<comment type="caution">
    <text evidence="1">The sequence shown here is derived from an EMBL/GenBank/DDBJ whole genome shotgun (WGS) entry which is preliminary data.</text>
</comment>
<gene>
    <name evidence="1" type="ORF">EZS28_038650</name>
</gene>